<name>A0AAW2I3P0_9NEOP</name>
<dbReference type="InterPro" id="IPR015943">
    <property type="entry name" value="WD40/YVTN_repeat-like_dom_sf"/>
</dbReference>
<evidence type="ECO:0000256" key="3">
    <source>
        <dbReference type="PROSITE-ProRule" id="PRU00221"/>
    </source>
</evidence>
<protein>
    <recommendedName>
        <fullName evidence="5">Guanine nucleotide-binding protein subunit beta-like protein 1</fullName>
    </recommendedName>
</protein>
<comment type="caution">
    <text evidence="4">The sequence shown here is derived from an EMBL/GenBank/DDBJ whole genome shotgun (WGS) entry which is preliminary data.</text>
</comment>
<dbReference type="PROSITE" id="PS00678">
    <property type="entry name" value="WD_REPEATS_1"/>
    <property type="match status" value="1"/>
</dbReference>
<dbReference type="InterPro" id="IPR019775">
    <property type="entry name" value="WD40_repeat_CS"/>
</dbReference>
<gene>
    <name evidence="4" type="ORF">PYX00_004009</name>
</gene>
<dbReference type="SUPFAM" id="SSF50978">
    <property type="entry name" value="WD40 repeat-like"/>
    <property type="match status" value="1"/>
</dbReference>
<dbReference type="InterPro" id="IPR036322">
    <property type="entry name" value="WD40_repeat_dom_sf"/>
</dbReference>
<organism evidence="4">
    <name type="scientific">Menopon gallinae</name>
    <name type="common">poultry shaft louse</name>
    <dbReference type="NCBI Taxonomy" id="328185"/>
    <lineage>
        <taxon>Eukaryota</taxon>
        <taxon>Metazoa</taxon>
        <taxon>Ecdysozoa</taxon>
        <taxon>Arthropoda</taxon>
        <taxon>Hexapoda</taxon>
        <taxon>Insecta</taxon>
        <taxon>Pterygota</taxon>
        <taxon>Neoptera</taxon>
        <taxon>Paraneoptera</taxon>
        <taxon>Psocodea</taxon>
        <taxon>Troctomorpha</taxon>
        <taxon>Phthiraptera</taxon>
        <taxon>Amblycera</taxon>
        <taxon>Menoponidae</taxon>
        <taxon>Menopon</taxon>
    </lineage>
</organism>
<accession>A0AAW2I3P0</accession>
<reference evidence="4" key="1">
    <citation type="journal article" date="2024" name="Gigascience">
        <title>Chromosome-level genome of the poultry shaft louse Menopon gallinae provides insight into the host-switching and adaptive evolution of parasitic lice.</title>
        <authorList>
            <person name="Xu Y."/>
            <person name="Ma L."/>
            <person name="Liu S."/>
            <person name="Liang Y."/>
            <person name="Liu Q."/>
            <person name="He Z."/>
            <person name="Tian L."/>
            <person name="Duan Y."/>
            <person name="Cai W."/>
            <person name="Li H."/>
            <person name="Song F."/>
        </authorList>
    </citation>
    <scope>NUCLEOTIDE SEQUENCE</scope>
    <source>
        <strain evidence="4">Cailab_2023a</strain>
    </source>
</reference>
<keyword evidence="2" id="KW-0677">Repeat</keyword>
<proteinExistence type="predicted"/>
<dbReference type="PROSITE" id="PS50082">
    <property type="entry name" value="WD_REPEATS_2"/>
    <property type="match status" value="1"/>
</dbReference>
<evidence type="ECO:0000256" key="2">
    <source>
        <dbReference type="ARBA" id="ARBA00022737"/>
    </source>
</evidence>
<dbReference type="InterPro" id="IPR001680">
    <property type="entry name" value="WD40_rpt"/>
</dbReference>
<dbReference type="Pfam" id="PF00400">
    <property type="entry name" value="WD40"/>
    <property type="match status" value="2"/>
</dbReference>
<dbReference type="EMBL" id="JARGDH010000002">
    <property type="protein sequence ID" value="KAL0276428.1"/>
    <property type="molecule type" value="Genomic_DNA"/>
</dbReference>
<dbReference type="AlphaFoldDB" id="A0AAW2I3P0"/>
<sequence length="315" mass="35581">MPMLPPDPVYIFKGDMESVFCVMFKELNEKSVLYAGTQSGLVHVWDLKINRQIASFESSKESCLSIHSNEVATDITQDKMGVIRIWMQEDMKWTLLKSIETDYYGFCKCVLYDNVLYTALQKGRVKSICLKSTEDTSTYNFIEDGKANEIMCFKLFSMNNETFILVAFETCDVSLFSLREQKLLGSLKVDECPMALDFDAVAMKGVCGCPTEKLLVFTLNKNFEMNVKQSIILKNPGVASVAIRPDSKLMAVGCWDGKLRLYSMKSLSILAVLDIHSSTVQDVVFTSTQSENGKIKFYLAAGSKDRKISLWDLYN</sequence>
<dbReference type="Gene3D" id="2.130.10.10">
    <property type="entry name" value="YVTN repeat-like/Quinoprotein amine dehydrogenase"/>
    <property type="match status" value="2"/>
</dbReference>
<evidence type="ECO:0000313" key="4">
    <source>
        <dbReference type="EMBL" id="KAL0276428.1"/>
    </source>
</evidence>
<dbReference type="PROSITE" id="PS50294">
    <property type="entry name" value="WD_REPEATS_REGION"/>
    <property type="match status" value="1"/>
</dbReference>
<keyword evidence="1 3" id="KW-0853">WD repeat</keyword>
<dbReference type="SMART" id="SM00320">
    <property type="entry name" value="WD40"/>
    <property type="match status" value="3"/>
</dbReference>
<evidence type="ECO:0008006" key="5">
    <source>
        <dbReference type="Google" id="ProtNLM"/>
    </source>
</evidence>
<dbReference type="PANTHER" id="PTHR19854">
    <property type="entry name" value="TRANSDUCIN BETA-LIKE 3"/>
    <property type="match status" value="1"/>
</dbReference>
<evidence type="ECO:0000256" key="1">
    <source>
        <dbReference type="ARBA" id="ARBA00022574"/>
    </source>
</evidence>
<dbReference type="PANTHER" id="PTHR19854:SF1">
    <property type="entry name" value="GUANINE NUCLEOTIDE-BINDING PROTEIN SUBUNIT BETA-LIKE PROTEIN 1"/>
    <property type="match status" value="1"/>
</dbReference>
<feature type="repeat" description="WD" evidence="3">
    <location>
        <begin position="273"/>
        <end position="315"/>
    </location>
</feature>